<dbReference type="Proteomes" id="UP000257109">
    <property type="component" value="Unassembled WGS sequence"/>
</dbReference>
<keyword evidence="9 12" id="KW-0472">Membrane</keyword>
<keyword evidence="7 10" id="KW-0408">Iron</keyword>
<evidence type="ECO:0000256" key="1">
    <source>
        <dbReference type="ARBA" id="ARBA00001971"/>
    </source>
</evidence>
<dbReference type="GO" id="GO:0016705">
    <property type="term" value="F:oxidoreductase activity, acting on paired donors, with incorporation or reduction of molecular oxygen"/>
    <property type="evidence" value="ECO:0007669"/>
    <property type="project" value="InterPro"/>
</dbReference>
<dbReference type="Pfam" id="PF00067">
    <property type="entry name" value="p450"/>
    <property type="match status" value="1"/>
</dbReference>
<dbReference type="GO" id="GO:0004497">
    <property type="term" value="F:monooxygenase activity"/>
    <property type="evidence" value="ECO:0007669"/>
    <property type="project" value="UniProtKB-KW"/>
</dbReference>
<evidence type="ECO:0000256" key="5">
    <source>
        <dbReference type="ARBA" id="ARBA00022723"/>
    </source>
</evidence>
<evidence type="ECO:0000313" key="14">
    <source>
        <dbReference type="Proteomes" id="UP000257109"/>
    </source>
</evidence>
<dbReference type="PRINTS" id="PR00463">
    <property type="entry name" value="EP450I"/>
</dbReference>
<evidence type="ECO:0000256" key="8">
    <source>
        <dbReference type="ARBA" id="ARBA00023033"/>
    </source>
</evidence>
<evidence type="ECO:0000256" key="4">
    <source>
        <dbReference type="ARBA" id="ARBA00022617"/>
    </source>
</evidence>
<dbReference type="InterPro" id="IPR001128">
    <property type="entry name" value="Cyt_P450"/>
</dbReference>
<dbReference type="FunFam" id="1.10.630.10:FF:000011">
    <property type="entry name" value="Cytochrome P450 83B1"/>
    <property type="match status" value="1"/>
</dbReference>
<dbReference type="SUPFAM" id="SSF48264">
    <property type="entry name" value="Cytochrome P450"/>
    <property type="match status" value="1"/>
</dbReference>
<dbReference type="InterPro" id="IPR017972">
    <property type="entry name" value="Cyt_P450_CS"/>
</dbReference>
<feature type="binding site" description="axial binding residue" evidence="10">
    <location>
        <position position="453"/>
    </location>
    <ligand>
        <name>heme</name>
        <dbReference type="ChEBI" id="CHEBI:30413"/>
    </ligand>
    <ligandPart>
        <name>Fe</name>
        <dbReference type="ChEBI" id="CHEBI:18248"/>
    </ligandPart>
</feature>
<comment type="subcellular location">
    <subcellularLocation>
        <location evidence="2">Membrane</location>
    </subcellularLocation>
</comment>
<evidence type="ECO:0000256" key="3">
    <source>
        <dbReference type="ARBA" id="ARBA00010617"/>
    </source>
</evidence>
<feature type="non-terminal residue" evidence="13">
    <location>
        <position position="1"/>
    </location>
</feature>
<evidence type="ECO:0000256" key="11">
    <source>
        <dbReference type="RuleBase" id="RU000461"/>
    </source>
</evidence>
<keyword evidence="14" id="KW-1185">Reference proteome</keyword>
<keyword evidence="4 10" id="KW-0349">Heme</keyword>
<dbReference type="PANTHER" id="PTHR47943">
    <property type="entry name" value="CYTOCHROME P450 93A3-LIKE"/>
    <property type="match status" value="1"/>
</dbReference>
<name>A0A371I1T5_MUCPR</name>
<dbReference type="Gene3D" id="1.10.630.10">
    <property type="entry name" value="Cytochrome P450"/>
    <property type="match status" value="1"/>
</dbReference>
<evidence type="ECO:0000256" key="2">
    <source>
        <dbReference type="ARBA" id="ARBA00004370"/>
    </source>
</evidence>
<protein>
    <recommendedName>
        <fullName evidence="15">Cytochrome P450 CYP736A12</fullName>
    </recommendedName>
</protein>
<keyword evidence="5 10" id="KW-0479">Metal-binding</keyword>
<proteinExistence type="inferred from homology"/>
<evidence type="ECO:0000313" key="13">
    <source>
        <dbReference type="EMBL" id="RDY09007.1"/>
    </source>
</evidence>
<keyword evidence="8 11" id="KW-0503">Monooxygenase</keyword>
<comment type="cofactor">
    <cofactor evidence="1 10">
        <name>heme</name>
        <dbReference type="ChEBI" id="CHEBI:30413"/>
    </cofactor>
</comment>
<evidence type="ECO:0000256" key="6">
    <source>
        <dbReference type="ARBA" id="ARBA00023002"/>
    </source>
</evidence>
<reference evidence="13" key="1">
    <citation type="submission" date="2018-05" db="EMBL/GenBank/DDBJ databases">
        <title>Draft genome of Mucuna pruriens seed.</title>
        <authorList>
            <person name="Nnadi N.E."/>
            <person name="Vos R."/>
            <person name="Hasami M.H."/>
            <person name="Devisetty U.K."/>
            <person name="Aguiy J.C."/>
        </authorList>
    </citation>
    <scope>NUCLEOTIDE SEQUENCE [LARGE SCALE GENOMIC DNA]</scope>
    <source>
        <strain evidence="13">JCA_2017</strain>
    </source>
</reference>
<dbReference type="InterPro" id="IPR036396">
    <property type="entry name" value="Cyt_P450_sf"/>
</dbReference>
<evidence type="ECO:0000256" key="9">
    <source>
        <dbReference type="ARBA" id="ARBA00023136"/>
    </source>
</evidence>
<keyword evidence="12" id="KW-0812">Transmembrane</keyword>
<keyword evidence="6 11" id="KW-0560">Oxidoreductase</keyword>
<evidence type="ECO:0008006" key="15">
    <source>
        <dbReference type="Google" id="ProtNLM"/>
    </source>
</evidence>
<dbReference type="CDD" id="cd11072">
    <property type="entry name" value="CYP71-like"/>
    <property type="match status" value="1"/>
</dbReference>
<dbReference type="PANTHER" id="PTHR47943:SF9">
    <property type="entry name" value="CYTOCHROME P450"/>
    <property type="match status" value="1"/>
</dbReference>
<sequence length="499" mass="56596">MCSERQKMLLETLAIPAALLVIFISILSYALLHPNQREDDRTLPPGPKALPLIGNLHMLGKLPHRTFQTLAKKYGPIMSFKLGQVPTIVVSSPEAAELFLKTHDTIFASRPKTQASEYMSYGSKGLVFSEYGAYWRNARKLCTTQLLSASRVEMFAPLRRDELGLFVKSLEKAAASHDVVNISEQVGELISNIVYKMILGRSNDNRFDLKGLTHEVLHLIGVFNIADYVPWTRVFNLQGLKGRFKKSSKAFDEMFEQIIKDHEDPISDKKSVHSQDFVDILLSFMRQSMNQPEQEYVIDRTNIKAIILDMIGGAFDTTAVTIEWGMSELLRHSRVMKRLQEELNNVVGINKQVEESDLSKLPYLNMVVKEILRLYPVGPLLVPRESLQDIIINGYFIPKKSKILINAWAIGRDPKVWSDNTEMFYPERFVNSNIDIRGHDFELIPFGSGRRGCPGIQLGLTTVSLVLAQLVHCFNWEFPLGISPNNLDMTEKFGLSIPR</sequence>
<feature type="transmembrane region" description="Helical" evidence="12">
    <location>
        <begin position="12"/>
        <end position="32"/>
    </location>
</feature>
<dbReference type="STRING" id="157652.A0A371I1T5"/>
<evidence type="ECO:0000256" key="10">
    <source>
        <dbReference type="PIRSR" id="PIRSR602401-1"/>
    </source>
</evidence>
<organism evidence="13 14">
    <name type="scientific">Mucuna pruriens</name>
    <name type="common">Velvet bean</name>
    <name type="synonym">Dolichos pruriens</name>
    <dbReference type="NCBI Taxonomy" id="157652"/>
    <lineage>
        <taxon>Eukaryota</taxon>
        <taxon>Viridiplantae</taxon>
        <taxon>Streptophyta</taxon>
        <taxon>Embryophyta</taxon>
        <taxon>Tracheophyta</taxon>
        <taxon>Spermatophyta</taxon>
        <taxon>Magnoliopsida</taxon>
        <taxon>eudicotyledons</taxon>
        <taxon>Gunneridae</taxon>
        <taxon>Pentapetalae</taxon>
        <taxon>rosids</taxon>
        <taxon>fabids</taxon>
        <taxon>Fabales</taxon>
        <taxon>Fabaceae</taxon>
        <taxon>Papilionoideae</taxon>
        <taxon>50 kb inversion clade</taxon>
        <taxon>NPAAA clade</taxon>
        <taxon>indigoferoid/millettioid clade</taxon>
        <taxon>Phaseoleae</taxon>
        <taxon>Mucuna</taxon>
    </lineage>
</organism>
<dbReference type="AlphaFoldDB" id="A0A371I1T5"/>
<dbReference type="GO" id="GO:0005506">
    <property type="term" value="F:iron ion binding"/>
    <property type="evidence" value="ECO:0007669"/>
    <property type="project" value="InterPro"/>
</dbReference>
<accession>A0A371I1T5</accession>
<evidence type="ECO:0000256" key="7">
    <source>
        <dbReference type="ARBA" id="ARBA00023004"/>
    </source>
</evidence>
<keyword evidence="12" id="KW-1133">Transmembrane helix</keyword>
<dbReference type="EMBL" id="QJKJ01001149">
    <property type="protein sequence ID" value="RDY09007.1"/>
    <property type="molecule type" value="Genomic_DNA"/>
</dbReference>
<dbReference type="OrthoDB" id="2789670at2759"/>
<feature type="non-terminal residue" evidence="13">
    <location>
        <position position="499"/>
    </location>
</feature>
<dbReference type="GO" id="GO:0016020">
    <property type="term" value="C:membrane"/>
    <property type="evidence" value="ECO:0007669"/>
    <property type="project" value="UniProtKB-SubCell"/>
</dbReference>
<comment type="similarity">
    <text evidence="3 11">Belongs to the cytochrome P450 family.</text>
</comment>
<dbReference type="InterPro" id="IPR002401">
    <property type="entry name" value="Cyt_P450_E_grp-I"/>
</dbReference>
<comment type="caution">
    <text evidence="13">The sequence shown here is derived from an EMBL/GenBank/DDBJ whole genome shotgun (WGS) entry which is preliminary data.</text>
</comment>
<dbReference type="PRINTS" id="PR00385">
    <property type="entry name" value="P450"/>
</dbReference>
<gene>
    <name evidence="13" type="ORF">CR513_06703</name>
</gene>
<evidence type="ECO:0000256" key="12">
    <source>
        <dbReference type="SAM" id="Phobius"/>
    </source>
</evidence>
<dbReference type="PROSITE" id="PS00086">
    <property type="entry name" value="CYTOCHROME_P450"/>
    <property type="match status" value="1"/>
</dbReference>
<dbReference type="GO" id="GO:0020037">
    <property type="term" value="F:heme binding"/>
    <property type="evidence" value="ECO:0007669"/>
    <property type="project" value="InterPro"/>
</dbReference>